<evidence type="ECO:0000313" key="1">
    <source>
        <dbReference type="EMBL" id="TLU74445.1"/>
    </source>
</evidence>
<name>A0A5R9JA37_9PROT</name>
<organism evidence="1 2">
    <name type="scientific">Lichenicoccus roseus</name>
    <dbReference type="NCBI Taxonomy" id="2683649"/>
    <lineage>
        <taxon>Bacteria</taxon>
        <taxon>Pseudomonadati</taxon>
        <taxon>Pseudomonadota</taxon>
        <taxon>Alphaproteobacteria</taxon>
        <taxon>Acetobacterales</taxon>
        <taxon>Acetobacteraceae</taxon>
        <taxon>Lichenicoccus</taxon>
    </lineage>
</organism>
<sequence length="517" mass="55823">MTSGPRVALQPNLNLLPHTCWGGDGEIMAKYVDGPWLGSIRPCSAGEHPAFGMRRAVGMRRALVCRVSLLALSGLWIANGPAHAVTPLNTYLGPGLPLNDYFPDGIPGQADEPGVTVLTRSRPEYDPLGIRVGSFMIRPTEDEEIGYNSNVVGGLVNPKASSELTSSAGVTVNSDWSRNNIGLSAGVTNDTYFDLPRFNQTGYNASIGGGLNLGRDTLNGSISYLNAYENPYDIGAFGQGTQTQLSAPLNFTDTDFRVSYDTSFGRITITPNVDYQLFRFASGDFLTYNDGIITNNNISGGGLNQRLRDRNVLQGGFIARYEFSHGRDILVVINGNYDHYSNNPPANIGAVDNTGATALAGIDYEVNGVITVRALVGYQQRFFNGNQYGNQGAPIGEANVTWNPTGLTTLRLAYSRTIEDATTDSVTGYTYDRFSGIVDHELYRNILLQGNVHVEKANYQGSNASQTNYGGGGGVTYLMNRNVQLSLSYDFTEQDSTGLGGGSFGRHEVFLHAKFGI</sequence>
<accession>A0A5R9JA37</accession>
<dbReference type="OrthoDB" id="7398962at2"/>
<protein>
    <recommendedName>
        <fullName evidence="3">Outer membrane beta-barrel protein</fullName>
    </recommendedName>
</protein>
<keyword evidence="2" id="KW-1185">Reference proteome</keyword>
<dbReference type="AlphaFoldDB" id="A0A5R9JA37"/>
<evidence type="ECO:0000313" key="2">
    <source>
        <dbReference type="Proteomes" id="UP000305654"/>
    </source>
</evidence>
<dbReference type="Pfam" id="PF10082">
    <property type="entry name" value="BBP2_2"/>
    <property type="match status" value="1"/>
</dbReference>
<dbReference type="Proteomes" id="UP000305654">
    <property type="component" value="Unassembled WGS sequence"/>
</dbReference>
<dbReference type="EMBL" id="VCDI01000001">
    <property type="protein sequence ID" value="TLU74445.1"/>
    <property type="molecule type" value="Genomic_DNA"/>
</dbReference>
<reference evidence="1 2" key="1">
    <citation type="submission" date="2019-05" db="EMBL/GenBank/DDBJ databases">
        <authorList>
            <person name="Pankratov T."/>
            <person name="Grouzdev D."/>
        </authorList>
    </citation>
    <scope>NUCLEOTIDE SEQUENCE [LARGE SCALE GENOMIC DNA]</scope>
    <source>
        <strain evidence="1 2">KEBCLARHB70R</strain>
    </source>
</reference>
<evidence type="ECO:0008006" key="3">
    <source>
        <dbReference type="Google" id="ProtNLM"/>
    </source>
</evidence>
<comment type="caution">
    <text evidence="1">The sequence shown here is derived from an EMBL/GenBank/DDBJ whole genome shotgun (WGS) entry which is preliminary data.</text>
</comment>
<proteinExistence type="predicted"/>
<gene>
    <name evidence="1" type="ORF">FE263_04490</name>
</gene>
<dbReference type="SUPFAM" id="SSF56935">
    <property type="entry name" value="Porins"/>
    <property type="match status" value="1"/>
</dbReference>
<dbReference type="InterPro" id="IPR018759">
    <property type="entry name" value="BBP2_2"/>
</dbReference>